<protein>
    <submittedName>
        <fullName evidence="2">Uncharacterized protein</fullName>
    </submittedName>
</protein>
<sequence>MTLYGCPREVYHPLSSRAEPTAVLFYESSDEEEEDVVGEVGNKTPPAVNMSPKSSPGRSNTSASIGTGSLVKVNGSVHEGVNGGGSASASVGKGKEVVVAPGTPPRGTAMGTGARRRIGLGLGAVVRPENTFGDRSPFRNGRGRRGKSAVKNEGAGQVGGEEEDEEAEEEAEVGRRVRIPGSFDFND</sequence>
<dbReference type="OrthoDB" id="10635749at2759"/>
<dbReference type="Proteomes" id="UP000276215">
    <property type="component" value="Unassembled WGS sequence"/>
</dbReference>
<feature type="compositionally biased region" description="Acidic residues" evidence="1">
    <location>
        <begin position="28"/>
        <end position="37"/>
    </location>
</feature>
<evidence type="ECO:0000313" key="2">
    <source>
        <dbReference type="EMBL" id="RPA93794.1"/>
    </source>
</evidence>
<name>A0A3N4JIU3_9PEZI</name>
<dbReference type="AlphaFoldDB" id="A0A3N4JIU3"/>
<keyword evidence="3" id="KW-1185">Reference proteome</keyword>
<gene>
    <name evidence="2" type="ORF">L873DRAFT_1793385</name>
</gene>
<feature type="compositionally biased region" description="Polar residues" evidence="1">
    <location>
        <begin position="51"/>
        <end position="67"/>
    </location>
</feature>
<organism evidence="2 3">
    <name type="scientific">Choiromyces venosus 120613-1</name>
    <dbReference type="NCBI Taxonomy" id="1336337"/>
    <lineage>
        <taxon>Eukaryota</taxon>
        <taxon>Fungi</taxon>
        <taxon>Dikarya</taxon>
        <taxon>Ascomycota</taxon>
        <taxon>Pezizomycotina</taxon>
        <taxon>Pezizomycetes</taxon>
        <taxon>Pezizales</taxon>
        <taxon>Tuberaceae</taxon>
        <taxon>Choiromyces</taxon>
    </lineage>
</organism>
<feature type="region of interest" description="Disordered" evidence="1">
    <location>
        <begin position="28"/>
        <end position="115"/>
    </location>
</feature>
<accession>A0A3N4JIU3</accession>
<evidence type="ECO:0000256" key="1">
    <source>
        <dbReference type="SAM" id="MobiDB-lite"/>
    </source>
</evidence>
<dbReference type="EMBL" id="ML120446">
    <property type="protein sequence ID" value="RPA93794.1"/>
    <property type="molecule type" value="Genomic_DNA"/>
</dbReference>
<proteinExistence type="predicted"/>
<feature type="compositionally biased region" description="Acidic residues" evidence="1">
    <location>
        <begin position="160"/>
        <end position="171"/>
    </location>
</feature>
<feature type="region of interest" description="Disordered" evidence="1">
    <location>
        <begin position="127"/>
        <end position="187"/>
    </location>
</feature>
<reference evidence="2 3" key="1">
    <citation type="journal article" date="2018" name="Nat. Ecol. Evol.">
        <title>Pezizomycetes genomes reveal the molecular basis of ectomycorrhizal truffle lifestyle.</title>
        <authorList>
            <person name="Murat C."/>
            <person name="Payen T."/>
            <person name="Noel B."/>
            <person name="Kuo A."/>
            <person name="Morin E."/>
            <person name="Chen J."/>
            <person name="Kohler A."/>
            <person name="Krizsan K."/>
            <person name="Balestrini R."/>
            <person name="Da Silva C."/>
            <person name="Montanini B."/>
            <person name="Hainaut M."/>
            <person name="Levati E."/>
            <person name="Barry K.W."/>
            <person name="Belfiori B."/>
            <person name="Cichocki N."/>
            <person name="Clum A."/>
            <person name="Dockter R.B."/>
            <person name="Fauchery L."/>
            <person name="Guy J."/>
            <person name="Iotti M."/>
            <person name="Le Tacon F."/>
            <person name="Lindquist E.A."/>
            <person name="Lipzen A."/>
            <person name="Malagnac F."/>
            <person name="Mello A."/>
            <person name="Molinier V."/>
            <person name="Miyauchi S."/>
            <person name="Poulain J."/>
            <person name="Riccioni C."/>
            <person name="Rubini A."/>
            <person name="Sitrit Y."/>
            <person name="Splivallo R."/>
            <person name="Traeger S."/>
            <person name="Wang M."/>
            <person name="Zifcakova L."/>
            <person name="Wipf D."/>
            <person name="Zambonelli A."/>
            <person name="Paolocci F."/>
            <person name="Nowrousian M."/>
            <person name="Ottonello S."/>
            <person name="Baldrian P."/>
            <person name="Spatafora J.W."/>
            <person name="Henrissat B."/>
            <person name="Nagy L.G."/>
            <person name="Aury J.M."/>
            <person name="Wincker P."/>
            <person name="Grigoriev I.V."/>
            <person name="Bonfante P."/>
            <person name="Martin F.M."/>
        </authorList>
    </citation>
    <scope>NUCLEOTIDE SEQUENCE [LARGE SCALE GENOMIC DNA]</scope>
    <source>
        <strain evidence="2 3">120613-1</strain>
    </source>
</reference>
<evidence type="ECO:0000313" key="3">
    <source>
        <dbReference type="Proteomes" id="UP000276215"/>
    </source>
</evidence>